<organism evidence="4 5">
    <name type="scientific">Corallococcus terminator</name>
    <dbReference type="NCBI Taxonomy" id="2316733"/>
    <lineage>
        <taxon>Bacteria</taxon>
        <taxon>Pseudomonadati</taxon>
        <taxon>Myxococcota</taxon>
        <taxon>Myxococcia</taxon>
        <taxon>Myxococcales</taxon>
        <taxon>Cystobacterineae</taxon>
        <taxon>Myxococcaceae</taxon>
        <taxon>Corallococcus</taxon>
    </lineage>
</organism>
<dbReference type="Proteomes" id="UP000268094">
    <property type="component" value="Unassembled WGS sequence"/>
</dbReference>
<dbReference type="PROSITE" id="PS50110">
    <property type="entry name" value="RESPONSE_REGULATORY"/>
    <property type="match status" value="1"/>
</dbReference>
<dbReference type="InterPro" id="IPR011006">
    <property type="entry name" value="CheY-like_superfamily"/>
</dbReference>
<dbReference type="PANTHER" id="PTHR44591">
    <property type="entry name" value="STRESS RESPONSE REGULATOR PROTEIN 1"/>
    <property type="match status" value="1"/>
</dbReference>
<name>A0A3A8I3N9_9BACT</name>
<comment type="caution">
    <text evidence="4">The sequence shown here is derived from an EMBL/GenBank/DDBJ whole genome shotgun (WGS) entry which is preliminary data.</text>
</comment>
<dbReference type="OrthoDB" id="5518041at2"/>
<proteinExistence type="predicted"/>
<feature type="modified residue" description="4-aspartylphosphate" evidence="2">
    <location>
        <position position="58"/>
    </location>
</feature>
<dbReference type="PANTHER" id="PTHR44591:SF3">
    <property type="entry name" value="RESPONSE REGULATORY DOMAIN-CONTAINING PROTEIN"/>
    <property type="match status" value="1"/>
</dbReference>
<sequence>MSMSWRDCILVVDDDLDLLRAYQEALQLDGHSVVLARDGAEALRLLKQGLRPALILLDLLMPRVNAWEFRMRQRADPALASIPVIVLYALEVGAREMKALEVEGFLQKPVDLDVLLRAVAPYMARGGWDAHPS</sequence>
<dbReference type="EMBL" id="RAVZ01000373">
    <property type="protein sequence ID" value="RKG74344.1"/>
    <property type="molecule type" value="Genomic_DNA"/>
</dbReference>
<feature type="domain" description="Response regulatory" evidence="3">
    <location>
        <begin position="8"/>
        <end position="123"/>
    </location>
</feature>
<evidence type="ECO:0000313" key="5">
    <source>
        <dbReference type="Proteomes" id="UP000268094"/>
    </source>
</evidence>
<dbReference type="InterPro" id="IPR050595">
    <property type="entry name" value="Bact_response_regulator"/>
</dbReference>
<dbReference type="SUPFAM" id="SSF52172">
    <property type="entry name" value="CheY-like"/>
    <property type="match status" value="1"/>
</dbReference>
<dbReference type="AlphaFoldDB" id="A0A3A8I3N9"/>
<dbReference type="RefSeq" id="WP_120544947.1">
    <property type="nucleotide sequence ID" value="NZ_RAVZ01000373.1"/>
</dbReference>
<dbReference type="InterPro" id="IPR001789">
    <property type="entry name" value="Sig_transdc_resp-reg_receiver"/>
</dbReference>
<evidence type="ECO:0000313" key="4">
    <source>
        <dbReference type="EMBL" id="RKG74344.1"/>
    </source>
</evidence>
<protein>
    <submittedName>
        <fullName evidence="4">Response regulator</fullName>
    </submittedName>
</protein>
<accession>A0A3A8I3N9</accession>
<gene>
    <name evidence="4" type="ORF">D7V88_35035</name>
</gene>
<evidence type="ECO:0000256" key="2">
    <source>
        <dbReference type="PROSITE-ProRule" id="PRU00169"/>
    </source>
</evidence>
<dbReference type="Gene3D" id="3.40.50.2300">
    <property type="match status" value="1"/>
</dbReference>
<dbReference type="GO" id="GO:0000160">
    <property type="term" value="P:phosphorelay signal transduction system"/>
    <property type="evidence" value="ECO:0007669"/>
    <property type="project" value="InterPro"/>
</dbReference>
<dbReference type="SMART" id="SM00448">
    <property type="entry name" value="REC"/>
    <property type="match status" value="1"/>
</dbReference>
<keyword evidence="1 2" id="KW-0597">Phosphoprotein</keyword>
<keyword evidence="5" id="KW-1185">Reference proteome</keyword>
<reference evidence="5" key="1">
    <citation type="submission" date="2018-09" db="EMBL/GenBank/DDBJ databases">
        <authorList>
            <person name="Livingstone P.G."/>
            <person name="Whitworth D.E."/>
        </authorList>
    </citation>
    <scope>NUCLEOTIDE SEQUENCE [LARGE SCALE GENOMIC DNA]</scope>
    <source>
        <strain evidence="5">CA054A</strain>
    </source>
</reference>
<evidence type="ECO:0000256" key="1">
    <source>
        <dbReference type="ARBA" id="ARBA00022553"/>
    </source>
</evidence>
<evidence type="ECO:0000259" key="3">
    <source>
        <dbReference type="PROSITE" id="PS50110"/>
    </source>
</evidence>
<dbReference type="Pfam" id="PF00072">
    <property type="entry name" value="Response_reg"/>
    <property type="match status" value="1"/>
</dbReference>